<gene>
    <name evidence="2" type="ORF">C6570_02435</name>
</gene>
<dbReference type="InterPro" id="IPR000182">
    <property type="entry name" value="GNAT_dom"/>
</dbReference>
<dbReference type="EMBL" id="CP027666">
    <property type="protein sequence ID" value="AVO33236.1"/>
    <property type="molecule type" value="Genomic_DNA"/>
</dbReference>
<accession>A0A2S0MBP3</accession>
<evidence type="ECO:0000259" key="1">
    <source>
        <dbReference type="PROSITE" id="PS51186"/>
    </source>
</evidence>
<dbReference type="AlphaFoldDB" id="A0A2S0MBP3"/>
<dbReference type="PANTHER" id="PTHR43305">
    <property type="entry name" value="FAMILY N-ACETYLTRANSFERASE, PUTATIVE (AFU_ORTHOLOGUE AFUA_2G01380)-RELATED"/>
    <property type="match status" value="1"/>
</dbReference>
<organism evidence="2 3">
    <name type="scientific">Ottowia oryzae</name>
    <dbReference type="NCBI Taxonomy" id="2109914"/>
    <lineage>
        <taxon>Bacteria</taxon>
        <taxon>Pseudomonadati</taxon>
        <taxon>Pseudomonadota</taxon>
        <taxon>Betaproteobacteria</taxon>
        <taxon>Burkholderiales</taxon>
        <taxon>Comamonadaceae</taxon>
        <taxon>Ottowia</taxon>
    </lineage>
</organism>
<dbReference type="KEGG" id="otk:C6570_02435"/>
<dbReference type="CDD" id="cd04301">
    <property type="entry name" value="NAT_SF"/>
    <property type="match status" value="1"/>
</dbReference>
<dbReference type="Proteomes" id="UP000239709">
    <property type="component" value="Chromosome"/>
</dbReference>
<keyword evidence="3" id="KW-1185">Reference proteome</keyword>
<name>A0A2S0MBP3_9BURK</name>
<dbReference type="OrthoDB" id="70840at2"/>
<reference evidence="2 3" key="1">
    <citation type="submission" date="2018-03" db="EMBL/GenBank/DDBJ databases">
        <title>Genome sequencing of Ottowia sp.</title>
        <authorList>
            <person name="Kim S.-J."/>
            <person name="Heo J."/>
            <person name="Kwon S.-W."/>
        </authorList>
    </citation>
    <scope>NUCLEOTIDE SEQUENCE [LARGE SCALE GENOMIC DNA]</scope>
    <source>
        <strain evidence="2 3">KADR8-3</strain>
    </source>
</reference>
<evidence type="ECO:0000313" key="2">
    <source>
        <dbReference type="EMBL" id="AVO33236.1"/>
    </source>
</evidence>
<dbReference type="PANTHER" id="PTHR43305:SF1">
    <property type="entry name" value="FAMILY N-ACETYLTRANSFERASE, PUTATIVE (AFU_ORTHOLOGUE AFUA_2G01380)-RELATED"/>
    <property type="match status" value="1"/>
</dbReference>
<evidence type="ECO:0000313" key="3">
    <source>
        <dbReference type="Proteomes" id="UP000239709"/>
    </source>
</evidence>
<dbReference type="PROSITE" id="PS51186">
    <property type="entry name" value="GNAT"/>
    <property type="match status" value="1"/>
</dbReference>
<dbReference type="InterPro" id="IPR052777">
    <property type="entry name" value="Acetyltransferase_Enz"/>
</dbReference>
<protein>
    <submittedName>
        <fullName evidence="2">GNAT family N-acetyltransferase</fullName>
    </submittedName>
</protein>
<proteinExistence type="predicted"/>
<dbReference type="GO" id="GO:0016747">
    <property type="term" value="F:acyltransferase activity, transferring groups other than amino-acyl groups"/>
    <property type="evidence" value="ECO:0007669"/>
    <property type="project" value="InterPro"/>
</dbReference>
<sequence length="165" mass="18138">MDTRPPVDIVVATSADQIAQARELFAEYASLLGVDLDFQDFEAELARLPGDYAAPRGTLLLAMVDGELAGCCALRPIDDVDYANAAEMKRLFVRKAFRRFGLGRQLAESVLAAALQLGYDSVLLDTLDDMESARALYEDLGFEPIPPYYHNPLPGAHYLKVDLQA</sequence>
<dbReference type="Pfam" id="PF00583">
    <property type="entry name" value="Acetyltransf_1"/>
    <property type="match status" value="1"/>
</dbReference>
<keyword evidence="2" id="KW-0808">Transferase</keyword>
<dbReference type="Gene3D" id="3.40.630.30">
    <property type="match status" value="1"/>
</dbReference>
<feature type="domain" description="N-acetyltransferase" evidence="1">
    <location>
        <begin position="7"/>
        <end position="164"/>
    </location>
</feature>
<dbReference type="InterPro" id="IPR016181">
    <property type="entry name" value="Acyl_CoA_acyltransferase"/>
</dbReference>
<dbReference type="SUPFAM" id="SSF55729">
    <property type="entry name" value="Acyl-CoA N-acyltransferases (Nat)"/>
    <property type="match status" value="1"/>
</dbReference>